<evidence type="ECO:0000259" key="12">
    <source>
        <dbReference type="Pfam" id="PF01225"/>
    </source>
</evidence>
<dbReference type="EMBL" id="JAUSQL010000001">
    <property type="protein sequence ID" value="MDP9832203.1"/>
    <property type="molecule type" value="Genomic_DNA"/>
</dbReference>
<name>A0ABT9PHM8_9ACTO</name>
<evidence type="ECO:0000256" key="10">
    <source>
        <dbReference type="HAMAP-Rule" id="MF_02019"/>
    </source>
</evidence>
<dbReference type="Pfam" id="PF01225">
    <property type="entry name" value="Mur_ligase"/>
    <property type="match status" value="1"/>
</dbReference>
<dbReference type="InterPro" id="IPR000713">
    <property type="entry name" value="Mur_ligase_N"/>
</dbReference>
<comment type="subcellular location">
    <subcellularLocation>
        <location evidence="10 11">Cytoplasm</location>
    </subcellularLocation>
</comment>
<feature type="binding site" evidence="10">
    <location>
        <begin position="120"/>
        <end position="126"/>
    </location>
    <ligand>
        <name>ATP</name>
        <dbReference type="ChEBI" id="CHEBI:30616"/>
    </ligand>
</feature>
<sequence length="465" mass="47687">MIAISIEQAAADAGGRTRAPAADDQVTAVVSDTRQIRGGELFVAIAGERVDGSTLAGSAIEAGASAVMSVDPDLALASGVPADRLIVVDDVLDALGSLARESLRRAREANPRLRVVAVTGSVGKTTTKDLLASLLAIRGPIIAPPGSFNNELGLPLTVLRADADTATLVLEMGADRMGNIDYLTSIAPPDVGLVLIVARAHLGHFGGIENVAKAKSEMVTGVREGGTVILNALDDRVRAMAELTDNDVLFFGDPELPGVYAEDVTVDDAGRASFVLVTSTGRAAVTLALVGEHHVANALAAAAVADVFGIGVEEIARVLSVTGAASPHRMSVCERGGILIIDDSYNANPDSMRAGLDALERLGEGRRKVAVLGSMLELGEASQAEHEAIGRYAAARSVDVVIGVGEETGALTRAAAEEGIQTESASSEGALDVATTILREGDVVLLKGSNGSGVWRVADALVGED</sequence>
<organism evidence="15 16">
    <name type="scientific">Trueperella abortisuis</name>
    <dbReference type="NCBI Taxonomy" id="445930"/>
    <lineage>
        <taxon>Bacteria</taxon>
        <taxon>Bacillati</taxon>
        <taxon>Actinomycetota</taxon>
        <taxon>Actinomycetes</taxon>
        <taxon>Actinomycetales</taxon>
        <taxon>Actinomycetaceae</taxon>
        <taxon>Trueperella</taxon>
    </lineage>
</organism>
<comment type="similarity">
    <text evidence="10">Belongs to the MurCDEF family. MurF subfamily.</text>
</comment>
<evidence type="ECO:0000256" key="4">
    <source>
        <dbReference type="ARBA" id="ARBA00022741"/>
    </source>
</evidence>
<evidence type="ECO:0000313" key="15">
    <source>
        <dbReference type="EMBL" id="MDP9832203.1"/>
    </source>
</evidence>
<reference evidence="15 16" key="1">
    <citation type="submission" date="2023-07" db="EMBL/GenBank/DDBJ databases">
        <title>Sequencing the genomes of 1000 actinobacteria strains.</title>
        <authorList>
            <person name="Klenk H.-P."/>
        </authorList>
    </citation>
    <scope>NUCLEOTIDE SEQUENCE [LARGE SCALE GENOMIC DNA]</scope>
    <source>
        <strain evidence="15 16">DSM 19515</strain>
    </source>
</reference>
<dbReference type="Proteomes" id="UP001230145">
    <property type="component" value="Unassembled WGS sequence"/>
</dbReference>
<dbReference type="SUPFAM" id="SSF53623">
    <property type="entry name" value="MurD-like peptide ligases, catalytic domain"/>
    <property type="match status" value="1"/>
</dbReference>
<dbReference type="RefSeq" id="WP_296931040.1">
    <property type="nucleotide sequence ID" value="NZ_JAUSQL010000001.1"/>
</dbReference>
<dbReference type="InterPro" id="IPR035911">
    <property type="entry name" value="MurE/MurF_N"/>
</dbReference>
<evidence type="ECO:0000256" key="7">
    <source>
        <dbReference type="ARBA" id="ARBA00022984"/>
    </source>
</evidence>
<keyword evidence="8 10" id="KW-0131">Cell cycle</keyword>
<dbReference type="Gene3D" id="3.90.190.20">
    <property type="entry name" value="Mur ligase, C-terminal domain"/>
    <property type="match status" value="1"/>
</dbReference>
<dbReference type="PANTHER" id="PTHR43024:SF1">
    <property type="entry name" value="UDP-N-ACETYLMURAMOYL-TRIPEPTIDE--D-ALANYL-D-ALANINE LIGASE"/>
    <property type="match status" value="1"/>
</dbReference>
<keyword evidence="3 10" id="KW-0132">Cell division</keyword>
<dbReference type="InterPro" id="IPR036615">
    <property type="entry name" value="Mur_ligase_C_dom_sf"/>
</dbReference>
<keyword evidence="2 10" id="KW-0436">Ligase</keyword>
<evidence type="ECO:0000256" key="8">
    <source>
        <dbReference type="ARBA" id="ARBA00023306"/>
    </source>
</evidence>
<evidence type="ECO:0000256" key="3">
    <source>
        <dbReference type="ARBA" id="ARBA00022618"/>
    </source>
</evidence>
<keyword evidence="16" id="KW-1185">Reference proteome</keyword>
<comment type="caution">
    <text evidence="15">The sequence shown here is derived from an EMBL/GenBank/DDBJ whole genome shotgun (WGS) entry which is preliminary data.</text>
</comment>
<evidence type="ECO:0000256" key="6">
    <source>
        <dbReference type="ARBA" id="ARBA00022960"/>
    </source>
</evidence>
<dbReference type="InterPro" id="IPR036565">
    <property type="entry name" value="Mur-like_cat_sf"/>
</dbReference>
<keyword evidence="7 10" id="KW-0573">Peptidoglycan synthesis</keyword>
<comment type="function">
    <text evidence="10 11">Involved in cell wall formation. Catalyzes the final step in the synthesis of UDP-N-acetylmuramoyl-pentapeptide, the precursor of murein.</text>
</comment>
<dbReference type="GO" id="GO:0047480">
    <property type="term" value="F:UDP-N-acetylmuramoyl-tripeptide-D-alanyl-D-alanine ligase activity"/>
    <property type="evidence" value="ECO:0007669"/>
    <property type="project" value="UniProtKB-EC"/>
</dbReference>
<proteinExistence type="inferred from homology"/>
<evidence type="ECO:0000256" key="1">
    <source>
        <dbReference type="ARBA" id="ARBA00022490"/>
    </source>
</evidence>
<dbReference type="EC" id="6.3.2.10" evidence="10 11"/>
<gene>
    <name evidence="10" type="primary">murF</name>
    <name evidence="15" type="ORF">J2S45_000882</name>
</gene>
<feature type="domain" description="Mur ligase N-terminal catalytic" evidence="12">
    <location>
        <begin position="26"/>
        <end position="100"/>
    </location>
</feature>
<evidence type="ECO:0000313" key="16">
    <source>
        <dbReference type="Proteomes" id="UP001230145"/>
    </source>
</evidence>
<evidence type="ECO:0000259" key="13">
    <source>
        <dbReference type="Pfam" id="PF02875"/>
    </source>
</evidence>
<keyword evidence="9 10" id="KW-0961">Cell wall biogenesis/degradation</keyword>
<evidence type="ECO:0000256" key="2">
    <source>
        <dbReference type="ARBA" id="ARBA00022598"/>
    </source>
</evidence>
<evidence type="ECO:0000256" key="9">
    <source>
        <dbReference type="ARBA" id="ARBA00023316"/>
    </source>
</evidence>
<evidence type="ECO:0000256" key="11">
    <source>
        <dbReference type="RuleBase" id="RU004136"/>
    </source>
</evidence>
<dbReference type="Gene3D" id="3.40.1190.10">
    <property type="entry name" value="Mur-like, catalytic domain"/>
    <property type="match status" value="1"/>
</dbReference>
<feature type="domain" description="Mur ligase C-terminal" evidence="13">
    <location>
        <begin position="328"/>
        <end position="449"/>
    </location>
</feature>
<keyword evidence="4 10" id="KW-0547">Nucleotide-binding</keyword>
<feature type="domain" description="Mur ligase central" evidence="14">
    <location>
        <begin position="118"/>
        <end position="305"/>
    </location>
</feature>
<dbReference type="PANTHER" id="PTHR43024">
    <property type="entry name" value="UDP-N-ACETYLMURAMOYL-TRIPEPTIDE--D-ALANYL-D-ALANINE LIGASE"/>
    <property type="match status" value="1"/>
</dbReference>
<dbReference type="InterPro" id="IPR051046">
    <property type="entry name" value="MurCDEF_CellWall_CoF430Synth"/>
</dbReference>
<dbReference type="Pfam" id="PF02875">
    <property type="entry name" value="Mur_ligase_C"/>
    <property type="match status" value="1"/>
</dbReference>
<dbReference type="HAMAP" id="MF_02019">
    <property type="entry name" value="MurF"/>
    <property type="match status" value="1"/>
</dbReference>
<accession>A0ABT9PHM8</accession>
<dbReference type="Pfam" id="PF08245">
    <property type="entry name" value="Mur_ligase_M"/>
    <property type="match status" value="1"/>
</dbReference>
<protein>
    <recommendedName>
        <fullName evidence="10 11">UDP-N-acetylmuramoyl-tripeptide--D-alanyl-D-alanine ligase</fullName>
        <ecNumber evidence="10 11">6.3.2.10</ecNumber>
    </recommendedName>
    <alternativeName>
        <fullName evidence="10">D-alanyl-D-alanine-adding enzyme</fullName>
    </alternativeName>
</protein>
<comment type="pathway">
    <text evidence="10 11">Cell wall biogenesis; peptidoglycan biosynthesis.</text>
</comment>
<evidence type="ECO:0000259" key="14">
    <source>
        <dbReference type="Pfam" id="PF08245"/>
    </source>
</evidence>
<dbReference type="Gene3D" id="3.40.1390.10">
    <property type="entry name" value="MurE/MurF, N-terminal domain"/>
    <property type="match status" value="1"/>
</dbReference>
<dbReference type="SUPFAM" id="SSF63418">
    <property type="entry name" value="MurE/MurF N-terminal domain"/>
    <property type="match status" value="1"/>
</dbReference>
<dbReference type="InterPro" id="IPR004101">
    <property type="entry name" value="Mur_ligase_C"/>
</dbReference>
<evidence type="ECO:0000256" key="5">
    <source>
        <dbReference type="ARBA" id="ARBA00022840"/>
    </source>
</evidence>
<keyword evidence="6 10" id="KW-0133">Cell shape</keyword>
<dbReference type="InterPro" id="IPR013221">
    <property type="entry name" value="Mur_ligase_cen"/>
</dbReference>
<comment type="catalytic activity">
    <reaction evidence="10 11">
        <text>D-alanyl-D-alanine + UDP-N-acetyl-alpha-D-muramoyl-L-alanyl-gamma-D-glutamyl-meso-2,6-diaminopimelate + ATP = UDP-N-acetyl-alpha-D-muramoyl-L-alanyl-gamma-D-glutamyl-meso-2,6-diaminopimeloyl-D-alanyl-D-alanine + ADP + phosphate + H(+)</text>
        <dbReference type="Rhea" id="RHEA:28374"/>
        <dbReference type="ChEBI" id="CHEBI:15378"/>
        <dbReference type="ChEBI" id="CHEBI:30616"/>
        <dbReference type="ChEBI" id="CHEBI:43474"/>
        <dbReference type="ChEBI" id="CHEBI:57822"/>
        <dbReference type="ChEBI" id="CHEBI:61386"/>
        <dbReference type="ChEBI" id="CHEBI:83905"/>
        <dbReference type="ChEBI" id="CHEBI:456216"/>
        <dbReference type="EC" id="6.3.2.10"/>
    </reaction>
</comment>
<keyword evidence="1 10" id="KW-0963">Cytoplasm</keyword>
<keyword evidence="5 10" id="KW-0067">ATP-binding</keyword>
<dbReference type="NCBIfam" id="TIGR01143">
    <property type="entry name" value="murF"/>
    <property type="match status" value="1"/>
</dbReference>
<dbReference type="SUPFAM" id="SSF53244">
    <property type="entry name" value="MurD-like peptide ligases, peptide-binding domain"/>
    <property type="match status" value="1"/>
</dbReference>
<dbReference type="InterPro" id="IPR005863">
    <property type="entry name" value="UDP-N-AcMur_synth"/>
</dbReference>